<evidence type="ECO:0000313" key="3">
    <source>
        <dbReference type="Proteomes" id="UP000215914"/>
    </source>
</evidence>
<dbReference type="InterPro" id="IPR006566">
    <property type="entry name" value="FBD"/>
</dbReference>
<dbReference type="InterPro" id="IPR001810">
    <property type="entry name" value="F-box_dom"/>
</dbReference>
<dbReference type="InterPro" id="IPR036047">
    <property type="entry name" value="F-box-like_dom_sf"/>
</dbReference>
<keyword evidence="3" id="KW-1185">Reference proteome</keyword>
<protein>
    <submittedName>
        <fullName evidence="2">FBD domain, leucine-rich repeat domain superfamily, F-box-like domain superfamily</fullName>
    </submittedName>
</protein>
<dbReference type="PANTHER" id="PTHR31639">
    <property type="entry name" value="F-BOX PROTEIN-LIKE"/>
    <property type="match status" value="1"/>
</dbReference>
<comment type="caution">
    <text evidence="2">The sequence shown here is derived from an EMBL/GenBank/DDBJ whole genome shotgun (WGS) entry which is preliminary data.</text>
</comment>
<proteinExistence type="predicted"/>
<evidence type="ECO:0000313" key="2">
    <source>
        <dbReference type="EMBL" id="KAF5754939.1"/>
    </source>
</evidence>
<evidence type="ECO:0000259" key="1">
    <source>
        <dbReference type="SMART" id="SM00579"/>
    </source>
</evidence>
<dbReference type="PANTHER" id="PTHR31639:SF315">
    <property type="entry name" value="LEUCINE-RICH REPEAT DOMAIN SUPERFAMILY, F-BOX-LIKE DOMAIN SUPERFAMILY"/>
    <property type="match status" value="1"/>
</dbReference>
<gene>
    <name evidence="2" type="ORF">HanXRQr2_Chr17g0796961</name>
</gene>
<dbReference type="SUPFAM" id="SSF52047">
    <property type="entry name" value="RNI-like"/>
    <property type="match status" value="1"/>
</dbReference>
<dbReference type="AlphaFoldDB" id="A0A9K3DHU2"/>
<dbReference type="SMART" id="SM00579">
    <property type="entry name" value="FBD"/>
    <property type="match status" value="1"/>
</dbReference>
<accession>A0A9K3DHU2</accession>
<organism evidence="2 3">
    <name type="scientific">Helianthus annuus</name>
    <name type="common">Common sunflower</name>
    <dbReference type="NCBI Taxonomy" id="4232"/>
    <lineage>
        <taxon>Eukaryota</taxon>
        <taxon>Viridiplantae</taxon>
        <taxon>Streptophyta</taxon>
        <taxon>Embryophyta</taxon>
        <taxon>Tracheophyta</taxon>
        <taxon>Spermatophyta</taxon>
        <taxon>Magnoliopsida</taxon>
        <taxon>eudicotyledons</taxon>
        <taxon>Gunneridae</taxon>
        <taxon>Pentapetalae</taxon>
        <taxon>asterids</taxon>
        <taxon>campanulids</taxon>
        <taxon>Asterales</taxon>
        <taxon>Asteraceae</taxon>
        <taxon>Asteroideae</taxon>
        <taxon>Heliantheae alliance</taxon>
        <taxon>Heliantheae</taxon>
        <taxon>Helianthus</taxon>
    </lineage>
</organism>
<dbReference type="SUPFAM" id="SSF81383">
    <property type="entry name" value="F-box domain"/>
    <property type="match status" value="1"/>
</dbReference>
<sequence length="350" mass="40368">MEHQNPTKTQCLNSDIISTLPQNIIENNILSRMTLRDAVRTSILSKEWRYTWRSMPKLVFTRKMVKRPSNRCCTLLHKYKLVNAIFNVLLLHNGPTILEFESLFGKFCIDSEFAQIISYLAKGNKVKELSFDNVEVSAQMFRQFLSKCSLLEDIVLIACEKTQKGVDFVAGENKFTFVDLLQCVPLIVLLQISKYYMKYLSAGGMPRKLPTSLAHLEYLYLDLCMAEKDEISSALCMIMSSPLLKKIHFVMYDNEDPPVQQTPTDFLDPEDYPDMNLDYLEILMIDDFSNLPLEMEFVKLIMAKSPALEEVQIKLRCTVSVNEELKMVKDMLLLPFPRASPYAKLIIDRP</sequence>
<dbReference type="OrthoDB" id="1424615at2759"/>
<dbReference type="Proteomes" id="UP000215914">
    <property type="component" value="Unassembled WGS sequence"/>
</dbReference>
<dbReference type="Pfam" id="PF00646">
    <property type="entry name" value="F-box"/>
    <property type="match status" value="1"/>
</dbReference>
<reference evidence="2" key="1">
    <citation type="journal article" date="2017" name="Nature">
        <title>The sunflower genome provides insights into oil metabolism, flowering and Asterid evolution.</title>
        <authorList>
            <person name="Badouin H."/>
            <person name="Gouzy J."/>
            <person name="Grassa C.J."/>
            <person name="Murat F."/>
            <person name="Staton S.E."/>
            <person name="Cottret L."/>
            <person name="Lelandais-Briere C."/>
            <person name="Owens G.L."/>
            <person name="Carrere S."/>
            <person name="Mayjonade B."/>
            <person name="Legrand L."/>
            <person name="Gill N."/>
            <person name="Kane N.C."/>
            <person name="Bowers J.E."/>
            <person name="Hubner S."/>
            <person name="Bellec A."/>
            <person name="Berard A."/>
            <person name="Berges H."/>
            <person name="Blanchet N."/>
            <person name="Boniface M.C."/>
            <person name="Brunel D."/>
            <person name="Catrice O."/>
            <person name="Chaidir N."/>
            <person name="Claudel C."/>
            <person name="Donnadieu C."/>
            <person name="Faraut T."/>
            <person name="Fievet G."/>
            <person name="Helmstetter N."/>
            <person name="King M."/>
            <person name="Knapp S.J."/>
            <person name="Lai Z."/>
            <person name="Le Paslier M.C."/>
            <person name="Lippi Y."/>
            <person name="Lorenzon L."/>
            <person name="Mandel J.R."/>
            <person name="Marage G."/>
            <person name="Marchand G."/>
            <person name="Marquand E."/>
            <person name="Bret-Mestries E."/>
            <person name="Morien E."/>
            <person name="Nambeesan S."/>
            <person name="Nguyen T."/>
            <person name="Pegot-Espagnet P."/>
            <person name="Pouilly N."/>
            <person name="Raftis F."/>
            <person name="Sallet E."/>
            <person name="Schiex T."/>
            <person name="Thomas J."/>
            <person name="Vandecasteele C."/>
            <person name="Vares D."/>
            <person name="Vear F."/>
            <person name="Vautrin S."/>
            <person name="Crespi M."/>
            <person name="Mangin B."/>
            <person name="Burke J.M."/>
            <person name="Salse J."/>
            <person name="Munos S."/>
            <person name="Vincourt P."/>
            <person name="Rieseberg L.H."/>
            <person name="Langlade N.B."/>
        </authorList>
    </citation>
    <scope>NUCLEOTIDE SEQUENCE</scope>
    <source>
        <tissue evidence="2">Leaves</tissue>
    </source>
</reference>
<dbReference type="Gramene" id="mRNA:HanXRQr2_Chr17g0796961">
    <property type="protein sequence ID" value="mRNA:HanXRQr2_Chr17g0796961"/>
    <property type="gene ID" value="HanXRQr2_Chr17g0796961"/>
</dbReference>
<dbReference type="EMBL" id="MNCJ02000332">
    <property type="protein sequence ID" value="KAF5754939.1"/>
    <property type="molecule type" value="Genomic_DNA"/>
</dbReference>
<feature type="domain" description="FBD" evidence="1">
    <location>
        <begin position="274"/>
        <end position="348"/>
    </location>
</feature>
<reference evidence="2" key="2">
    <citation type="submission" date="2020-06" db="EMBL/GenBank/DDBJ databases">
        <title>Helianthus annuus Genome sequencing and assembly Release 2.</title>
        <authorList>
            <person name="Gouzy J."/>
            <person name="Langlade N."/>
            <person name="Munos S."/>
        </authorList>
    </citation>
    <scope>NUCLEOTIDE SEQUENCE</scope>
    <source>
        <tissue evidence="2">Leaves</tissue>
    </source>
</reference>
<name>A0A9K3DHU2_HELAN</name>